<evidence type="ECO:0000256" key="3">
    <source>
        <dbReference type="ARBA" id="ARBA00022729"/>
    </source>
</evidence>
<evidence type="ECO:0000256" key="4">
    <source>
        <dbReference type="PIRSR" id="PIRSR619791-2"/>
    </source>
</evidence>
<keyword evidence="2" id="KW-0964">Secreted</keyword>
<dbReference type="GO" id="GO:0046872">
    <property type="term" value="F:metal ion binding"/>
    <property type="evidence" value="ECO:0007669"/>
    <property type="project" value="UniProtKB-KW"/>
</dbReference>
<reference evidence="6" key="1">
    <citation type="journal article" date="2023" name="PLoS Negl. Trop. Dis.">
        <title>A genome sequence for Biomphalaria pfeifferi, the major vector snail for the human-infecting parasite Schistosoma mansoni.</title>
        <authorList>
            <person name="Bu L."/>
            <person name="Lu L."/>
            <person name="Laidemitt M.R."/>
            <person name="Zhang S.M."/>
            <person name="Mutuku M."/>
            <person name="Mkoji G."/>
            <person name="Steinauer M."/>
            <person name="Loker E.S."/>
        </authorList>
    </citation>
    <scope>NUCLEOTIDE SEQUENCE</scope>
    <source>
        <strain evidence="6">KasaAsao</strain>
    </source>
</reference>
<name>A0AAD8AYV9_BIOPF</name>
<organism evidence="6 7">
    <name type="scientific">Biomphalaria pfeifferi</name>
    <name type="common">Bloodfluke planorb</name>
    <name type="synonym">Freshwater snail</name>
    <dbReference type="NCBI Taxonomy" id="112525"/>
    <lineage>
        <taxon>Eukaryota</taxon>
        <taxon>Metazoa</taxon>
        <taxon>Spiralia</taxon>
        <taxon>Lophotrochozoa</taxon>
        <taxon>Mollusca</taxon>
        <taxon>Gastropoda</taxon>
        <taxon>Heterobranchia</taxon>
        <taxon>Euthyneura</taxon>
        <taxon>Panpulmonata</taxon>
        <taxon>Hygrophila</taxon>
        <taxon>Lymnaeoidea</taxon>
        <taxon>Planorbidae</taxon>
        <taxon>Biomphalaria</taxon>
    </lineage>
</organism>
<dbReference type="CDD" id="cd09823">
    <property type="entry name" value="peroxinectin_like"/>
    <property type="match status" value="1"/>
</dbReference>
<evidence type="ECO:0000313" key="7">
    <source>
        <dbReference type="Proteomes" id="UP001233172"/>
    </source>
</evidence>
<keyword evidence="4" id="KW-0408">Iron</keyword>
<dbReference type="InterPro" id="IPR010255">
    <property type="entry name" value="Haem_peroxidase_sf"/>
</dbReference>
<evidence type="ECO:0000256" key="5">
    <source>
        <dbReference type="SAM" id="SignalP"/>
    </source>
</evidence>
<dbReference type="SUPFAM" id="SSF48113">
    <property type="entry name" value="Heme-dependent peroxidases"/>
    <property type="match status" value="1"/>
</dbReference>
<keyword evidence="6" id="KW-0560">Oxidoreductase</keyword>
<dbReference type="Gene3D" id="1.10.640.10">
    <property type="entry name" value="Haem peroxidase domain superfamily, animal type"/>
    <property type="match status" value="1"/>
</dbReference>
<comment type="subcellular location">
    <subcellularLocation>
        <location evidence="1">Secreted</location>
    </subcellularLocation>
</comment>
<dbReference type="FunFam" id="1.10.640.10:FF:000003">
    <property type="entry name" value="chorion peroxidase"/>
    <property type="match status" value="1"/>
</dbReference>
<evidence type="ECO:0000256" key="2">
    <source>
        <dbReference type="ARBA" id="ARBA00022525"/>
    </source>
</evidence>
<accession>A0AAD8AYV9</accession>
<sequence length="636" mass="72148">MAILLQLTCVFLTITILQNIIQPNSVESLIIAPVVQPPPEFYTLASTHAAMSAGRFQGQGYRFVRRWYRWCWNATSQKYRSIDGTCNNVRNLGAAFTAVPRLLPPEYADGVDAPRQFGKDGLPLPSARNVSLHLHPCEAEYTFNSLMVMQWGQWVIHDLSAIPISTGPNGAIQCCGDKGEAPPFINQRNCFPIEIPTDDYDFNFRCMEFVRSMALTNEFGITEKPRTQINIVTSFIDASQIYGSLPTQERNLRDVVNNTNPLCILKTFGHSALPQSPIQNCVLRPNTSDYCQLAGDIRVNEQPGLGVMHTLFVREHNRIAQEFSRLLSNASEERIFQLTRKVVAAYQQIINYNEYLPEVLGRDAYVKKLASKRGRTAYNPDVDPSILNEFSTAAFRFGHSTIPEALSFFDRMTKLRYLLHRPTECLEHYDQVLAGLIGVVDKPYRQALKKVDRNFVHEVSKFLFEAKNPNRTGLDLISLNIQRGRDHGLAPYVKYRAYCGLSPVKDFNDTHVLGPHVRDLQKVYRSIDDIDLFTGLLYEPSVGLSAIGPTLKCLLGIQFYRIKYGDRFFFDTEDESIGFNDEQLEALRNTSLAKIICHNSALKEVPLNVFRLPSTNNPLYSCEQLRSESLDFTLFV</sequence>
<dbReference type="PROSITE" id="PS50292">
    <property type="entry name" value="PEROXIDASE_3"/>
    <property type="match status" value="1"/>
</dbReference>
<evidence type="ECO:0000313" key="6">
    <source>
        <dbReference type="EMBL" id="KAK0044392.1"/>
    </source>
</evidence>
<keyword evidence="6" id="KW-0575">Peroxidase</keyword>
<proteinExistence type="predicted"/>
<keyword evidence="4" id="KW-0349">Heme</keyword>
<dbReference type="GO" id="GO:0006979">
    <property type="term" value="P:response to oxidative stress"/>
    <property type="evidence" value="ECO:0007669"/>
    <property type="project" value="InterPro"/>
</dbReference>
<dbReference type="GO" id="GO:0020037">
    <property type="term" value="F:heme binding"/>
    <property type="evidence" value="ECO:0007669"/>
    <property type="project" value="InterPro"/>
</dbReference>
<dbReference type="GO" id="GO:0004601">
    <property type="term" value="F:peroxidase activity"/>
    <property type="evidence" value="ECO:0007669"/>
    <property type="project" value="UniProtKB-KW"/>
</dbReference>
<reference evidence="6" key="2">
    <citation type="submission" date="2023-04" db="EMBL/GenBank/DDBJ databases">
        <authorList>
            <person name="Bu L."/>
            <person name="Lu L."/>
            <person name="Laidemitt M.R."/>
            <person name="Zhang S.M."/>
            <person name="Mutuku M."/>
            <person name="Mkoji G."/>
            <person name="Steinauer M."/>
            <person name="Loker E.S."/>
        </authorList>
    </citation>
    <scope>NUCLEOTIDE SEQUENCE</scope>
    <source>
        <strain evidence="6">KasaAsao</strain>
        <tissue evidence="6">Whole Snail</tissue>
    </source>
</reference>
<dbReference type="Pfam" id="PF03098">
    <property type="entry name" value="An_peroxidase"/>
    <property type="match status" value="1"/>
</dbReference>
<keyword evidence="3 5" id="KW-0732">Signal</keyword>
<dbReference type="Proteomes" id="UP001233172">
    <property type="component" value="Unassembled WGS sequence"/>
</dbReference>
<dbReference type="PANTHER" id="PTHR11475">
    <property type="entry name" value="OXIDASE/PEROXIDASE"/>
    <property type="match status" value="1"/>
</dbReference>
<protein>
    <submittedName>
        <fullName evidence="6">Chorion peroxidase</fullName>
    </submittedName>
</protein>
<dbReference type="InterPro" id="IPR037120">
    <property type="entry name" value="Haem_peroxidase_sf_animal"/>
</dbReference>
<dbReference type="AlphaFoldDB" id="A0AAD8AYV9"/>
<gene>
    <name evidence="6" type="ORF">Bpfe_026187</name>
</gene>
<keyword evidence="7" id="KW-1185">Reference proteome</keyword>
<dbReference type="EMBL" id="JASAOG010000199">
    <property type="protein sequence ID" value="KAK0044392.1"/>
    <property type="molecule type" value="Genomic_DNA"/>
</dbReference>
<dbReference type="PRINTS" id="PR00457">
    <property type="entry name" value="ANPEROXIDASE"/>
</dbReference>
<dbReference type="GO" id="GO:0005576">
    <property type="term" value="C:extracellular region"/>
    <property type="evidence" value="ECO:0007669"/>
    <property type="project" value="UniProtKB-SubCell"/>
</dbReference>
<feature type="signal peptide" evidence="5">
    <location>
        <begin position="1"/>
        <end position="28"/>
    </location>
</feature>
<comment type="caution">
    <text evidence="6">The sequence shown here is derived from an EMBL/GenBank/DDBJ whole genome shotgun (WGS) entry which is preliminary data.</text>
</comment>
<dbReference type="PANTHER" id="PTHR11475:SF134">
    <property type="entry name" value="LD42267P"/>
    <property type="match status" value="1"/>
</dbReference>
<feature type="chain" id="PRO_5041970412" evidence="5">
    <location>
        <begin position="29"/>
        <end position="636"/>
    </location>
</feature>
<dbReference type="InterPro" id="IPR019791">
    <property type="entry name" value="Haem_peroxidase_animal"/>
</dbReference>
<feature type="binding site" description="axial binding residue" evidence="4">
    <location>
        <position position="399"/>
    </location>
    <ligand>
        <name>heme b</name>
        <dbReference type="ChEBI" id="CHEBI:60344"/>
    </ligand>
    <ligandPart>
        <name>Fe</name>
        <dbReference type="ChEBI" id="CHEBI:18248"/>
    </ligandPart>
</feature>
<evidence type="ECO:0000256" key="1">
    <source>
        <dbReference type="ARBA" id="ARBA00004613"/>
    </source>
</evidence>
<keyword evidence="4" id="KW-0479">Metal-binding</keyword>